<dbReference type="EMBL" id="FNLN01000014">
    <property type="protein sequence ID" value="SDT97517.1"/>
    <property type="molecule type" value="Genomic_DNA"/>
</dbReference>
<keyword evidence="4" id="KW-1185">Reference proteome</keyword>
<dbReference type="AlphaFoldDB" id="A0A1H2EQW4"/>
<evidence type="ECO:0000313" key="4">
    <source>
        <dbReference type="Proteomes" id="UP000182882"/>
    </source>
</evidence>
<feature type="compositionally biased region" description="Polar residues" evidence="1">
    <location>
        <begin position="127"/>
        <end position="137"/>
    </location>
</feature>
<protein>
    <submittedName>
        <fullName evidence="3">Helix-turn-helix domain-containing protein</fullName>
    </submittedName>
</protein>
<sequence>MLLGYLMGDYEMKNALIQTTNKSAADTANYSLKIKQESVGRGDINMGTHENTVKAQRKRILAYLHTKPLDTLDARKELDVMHPAARVMELRNQGIGIKTIWIDRASDCGKIHRIACYILDGVTDTTPTDTEDSINSKQTDKQEDSTEVGV</sequence>
<evidence type="ECO:0000256" key="1">
    <source>
        <dbReference type="SAM" id="MobiDB-lite"/>
    </source>
</evidence>
<proteinExistence type="predicted"/>
<evidence type="ECO:0000259" key="2">
    <source>
        <dbReference type="Pfam" id="PF14090"/>
    </source>
</evidence>
<feature type="region of interest" description="Disordered" evidence="1">
    <location>
        <begin position="127"/>
        <end position="150"/>
    </location>
</feature>
<accession>A0A1H2EQW4</accession>
<dbReference type="Pfam" id="PF14090">
    <property type="entry name" value="HTH_39"/>
    <property type="match status" value="1"/>
</dbReference>
<name>A0A1H2EQW4_9PROT</name>
<evidence type="ECO:0000313" key="3">
    <source>
        <dbReference type="EMBL" id="SDT97517.1"/>
    </source>
</evidence>
<organism evidence="3 4">
    <name type="scientific">Nitrosomonas ureae</name>
    <dbReference type="NCBI Taxonomy" id="44577"/>
    <lineage>
        <taxon>Bacteria</taxon>
        <taxon>Pseudomonadati</taxon>
        <taxon>Pseudomonadota</taxon>
        <taxon>Betaproteobacteria</taxon>
        <taxon>Nitrosomonadales</taxon>
        <taxon>Nitrosomonadaceae</taxon>
        <taxon>Nitrosomonas</taxon>
    </lineage>
</organism>
<feature type="domain" description="Winged helix-turn-helix" evidence="2">
    <location>
        <begin position="56"/>
        <end position="119"/>
    </location>
</feature>
<dbReference type="InterPro" id="IPR055245">
    <property type="entry name" value="HTH_proteobacteria"/>
</dbReference>
<gene>
    <name evidence="3" type="ORF">SAMN05216406_11489</name>
</gene>
<reference evidence="4" key="1">
    <citation type="submission" date="2016-10" db="EMBL/GenBank/DDBJ databases">
        <authorList>
            <person name="Varghese N."/>
            <person name="Submissions S."/>
        </authorList>
    </citation>
    <scope>NUCLEOTIDE SEQUENCE [LARGE SCALE GENOMIC DNA]</scope>
    <source>
        <strain evidence="4">Nm10</strain>
    </source>
</reference>
<dbReference type="Proteomes" id="UP000182882">
    <property type="component" value="Unassembled WGS sequence"/>
</dbReference>